<dbReference type="GO" id="GO:1901255">
    <property type="term" value="P:nucleotide-excision repair involved in interstrand cross-link repair"/>
    <property type="evidence" value="ECO:0007669"/>
    <property type="project" value="TreeGrafter"/>
</dbReference>
<keyword evidence="5" id="KW-0227">DNA damage</keyword>
<dbReference type="InterPro" id="IPR047520">
    <property type="entry name" value="XPF_nuclease"/>
</dbReference>
<feature type="compositionally biased region" description="Low complexity" evidence="10">
    <location>
        <begin position="574"/>
        <end position="601"/>
    </location>
</feature>
<proteinExistence type="inferred from homology"/>
<keyword evidence="6" id="KW-0378">Hydrolase</keyword>
<evidence type="ECO:0000256" key="1">
    <source>
        <dbReference type="ARBA" id="ARBA00004123"/>
    </source>
</evidence>
<dbReference type="Pfam" id="PF02732">
    <property type="entry name" value="ERCC4"/>
    <property type="match status" value="1"/>
</dbReference>
<evidence type="ECO:0000256" key="5">
    <source>
        <dbReference type="ARBA" id="ARBA00022763"/>
    </source>
</evidence>
<dbReference type="GO" id="GO:0000712">
    <property type="term" value="P:resolution of meiotic recombination intermediates"/>
    <property type="evidence" value="ECO:0007669"/>
    <property type="project" value="TreeGrafter"/>
</dbReference>
<reference evidence="12 13" key="1">
    <citation type="journal article" date="2018" name="BMC Genomics">
        <title>The genome of Naegleria lovaniensis, the basis for a comparative approach to unravel pathogenicity factors of the human pathogenic amoeba N. fowleri.</title>
        <authorList>
            <person name="Liechti N."/>
            <person name="Schurch N."/>
            <person name="Bruggmann R."/>
            <person name="Wittwer M."/>
        </authorList>
    </citation>
    <scope>NUCLEOTIDE SEQUENCE [LARGE SCALE GENOMIC DNA]</scope>
    <source>
        <strain evidence="12 13">ATCC 30569</strain>
    </source>
</reference>
<dbReference type="EMBL" id="PYSW02000008">
    <property type="protein sequence ID" value="KAG2389166.1"/>
    <property type="molecule type" value="Genomic_DNA"/>
</dbReference>
<organism evidence="12 13">
    <name type="scientific">Naegleria lovaniensis</name>
    <name type="common">Amoeba</name>
    <dbReference type="NCBI Taxonomy" id="51637"/>
    <lineage>
        <taxon>Eukaryota</taxon>
        <taxon>Discoba</taxon>
        <taxon>Heterolobosea</taxon>
        <taxon>Tetramitia</taxon>
        <taxon>Eutetramitia</taxon>
        <taxon>Vahlkampfiidae</taxon>
        <taxon>Naegleria</taxon>
    </lineage>
</organism>
<dbReference type="AlphaFoldDB" id="A0AA88H020"/>
<dbReference type="GO" id="GO:0000110">
    <property type="term" value="C:nucleotide-excision repair factor 1 complex"/>
    <property type="evidence" value="ECO:0007669"/>
    <property type="project" value="TreeGrafter"/>
</dbReference>
<dbReference type="Proteomes" id="UP000816034">
    <property type="component" value="Unassembled WGS sequence"/>
</dbReference>
<dbReference type="FunFam" id="3.40.50.10130:FF:000002">
    <property type="entry name" value="DNA repair endonuclease XPF"/>
    <property type="match status" value="1"/>
</dbReference>
<dbReference type="PANTHER" id="PTHR10150">
    <property type="entry name" value="DNA REPAIR ENDONUCLEASE XPF"/>
    <property type="match status" value="1"/>
</dbReference>
<feature type="compositionally biased region" description="Acidic residues" evidence="10">
    <location>
        <begin position="542"/>
        <end position="558"/>
    </location>
</feature>
<keyword evidence="4" id="KW-0255">Endonuclease</keyword>
<dbReference type="Gene3D" id="3.40.50.10130">
    <property type="match status" value="1"/>
</dbReference>
<protein>
    <recommendedName>
        <fullName evidence="11">ERCC4 domain-containing protein</fullName>
    </recommendedName>
</protein>
<evidence type="ECO:0000256" key="2">
    <source>
        <dbReference type="ARBA" id="ARBA00010015"/>
    </source>
</evidence>
<dbReference type="CDD" id="cd20078">
    <property type="entry name" value="XPF_nuclease_XPF_euk"/>
    <property type="match status" value="1"/>
</dbReference>
<dbReference type="Gene3D" id="1.10.150.20">
    <property type="entry name" value="5' to 3' exonuclease, C-terminal subdomain"/>
    <property type="match status" value="1"/>
</dbReference>
<dbReference type="GeneID" id="68107019"/>
<dbReference type="PANTHER" id="PTHR10150:SF0">
    <property type="entry name" value="DNA REPAIR ENDONUCLEASE XPF"/>
    <property type="match status" value="1"/>
</dbReference>
<feature type="domain" description="ERCC4" evidence="11">
    <location>
        <begin position="767"/>
        <end position="847"/>
    </location>
</feature>
<gene>
    <name evidence="12" type="ORF">C9374_014566</name>
</gene>
<evidence type="ECO:0000256" key="8">
    <source>
        <dbReference type="ARBA" id="ARBA00023204"/>
    </source>
</evidence>
<dbReference type="GO" id="GO:0003684">
    <property type="term" value="F:damaged DNA binding"/>
    <property type="evidence" value="ECO:0007669"/>
    <property type="project" value="TreeGrafter"/>
</dbReference>
<dbReference type="GO" id="GO:0003697">
    <property type="term" value="F:single-stranded DNA binding"/>
    <property type="evidence" value="ECO:0007669"/>
    <property type="project" value="TreeGrafter"/>
</dbReference>
<dbReference type="InterPro" id="IPR006166">
    <property type="entry name" value="ERCC4_domain"/>
</dbReference>
<evidence type="ECO:0000256" key="7">
    <source>
        <dbReference type="ARBA" id="ARBA00023125"/>
    </source>
</evidence>
<dbReference type="RefSeq" id="XP_044553158.1">
    <property type="nucleotide sequence ID" value="XM_044690567.1"/>
</dbReference>
<keyword evidence="9" id="KW-0539">Nucleus</keyword>
<comment type="similarity">
    <text evidence="2">Belongs to the XPF family.</text>
</comment>
<evidence type="ECO:0000313" key="12">
    <source>
        <dbReference type="EMBL" id="KAG2389166.1"/>
    </source>
</evidence>
<dbReference type="GO" id="GO:0000724">
    <property type="term" value="P:double-strand break repair via homologous recombination"/>
    <property type="evidence" value="ECO:0007669"/>
    <property type="project" value="TreeGrafter"/>
</dbReference>
<keyword evidence="3" id="KW-0540">Nuclease</keyword>
<evidence type="ECO:0000256" key="4">
    <source>
        <dbReference type="ARBA" id="ARBA00022759"/>
    </source>
</evidence>
<feature type="region of interest" description="Disordered" evidence="10">
    <location>
        <begin position="536"/>
        <end position="604"/>
    </location>
</feature>
<evidence type="ECO:0000313" key="13">
    <source>
        <dbReference type="Proteomes" id="UP000816034"/>
    </source>
</evidence>
<dbReference type="InterPro" id="IPR011335">
    <property type="entry name" value="Restrct_endonuc-II-like"/>
</dbReference>
<evidence type="ECO:0000256" key="3">
    <source>
        <dbReference type="ARBA" id="ARBA00022722"/>
    </source>
</evidence>
<comment type="subcellular location">
    <subcellularLocation>
        <location evidence="1">Nucleus</location>
    </subcellularLocation>
</comment>
<accession>A0AA88H020</accession>
<feature type="compositionally biased region" description="Basic and acidic residues" evidence="10">
    <location>
        <begin position="470"/>
        <end position="486"/>
    </location>
</feature>
<comment type="caution">
    <text evidence="12">The sequence shown here is derived from an EMBL/GenBank/DDBJ whole genome shotgun (WGS) entry which is preliminary data.</text>
</comment>
<evidence type="ECO:0000256" key="10">
    <source>
        <dbReference type="SAM" id="MobiDB-lite"/>
    </source>
</evidence>
<sequence>MKSTPPTTPTTSSPTCTLNHLNTFQTNLLLKLFDEDYKNVLLVMAKGLGIEVIIVHLLRMYCDPSQLVLIINASPREEELIKQLLLESGLVKMENIPKSITSTFTNNERKELYDQGGCLFVTSRILIVDLLNDKVPIDLVSGIVVLNAHHITEKSTEAFILRVFRMKNKTAFVKGFTENPEDLARGFSKLEDVMKLLFVDKVEFKPRFDVEVAETLSKYQPTVSEIIVPMTERMSLIESCIVDIITTSLESLKKNNPSLDLSEVQIEDCYFKSFHSIIMSQLRPIWNRIGVQSKKLIEDLKSMRTLLFYLLNYDCVTFYDYLETLRLSDGKNGIPSSNWLLTDTASDIYMYAKERIYTIGTSKLKSPLKKQKTLTQMAQGRQVDPYVQVDSINFVLEENPKWHKLEETLDSIYQIIRTTTNPNINGRVLILASNDKSCSQVRTYLELGGKTLLNRLIHKLIGPHIKKQQRKLEKEKMQKLGQDEKKSPKKNTKKKGAKKKDMQQNELDLLSQHVSAYVQDEEEVEKSILEESILVHHVENDSSGDEAEIETDSEEEPEIIQVKSPSKKKKEVKNQSNKTTTSNSSASSSSPYTPKTPPQSSHPLDDFFEIIESEPMTTEMQLVVHSLYDTVTILDELMPSFVVLYENDLAFVRKLEQYQCKYPFIPLHVYLISYDRKSVEYKQYCATVEREKEAFKKLIMSYGRMTVPSMDTLLSNIILRERRTQSESAKLVPKAFADTRKAGGNLAVIGSSSQVSQGEFNFGEKSRIIIDAREFRSSLPSLLNLSGYRVIPIQISVGDYILSKHCCVERKSTSDLWQSLGSGRLFQQAENMVKYYKHAILLVQFEEDEAFALPDPYPGYLTREDGKIEEKSIITKLVLTVTHFPKLKIAYSRSPAVTGKYFYMMKHQVLQYNDFDMSENEEDYEPDIALAQAIGTSNHEEETESTNQAIDFLSRMPGVTTENMSRIMNSVTNLYELCDLSLDELTEIMNSKENAKRLYDFLNDPIDME</sequence>
<evidence type="ECO:0000256" key="6">
    <source>
        <dbReference type="ARBA" id="ARBA00022801"/>
    </source>
</evidence>
<dbReference type="SUPFAM" id="SSF52980">
    <property type="entry name" value="Restriction endonuclease-like"/>
    <property type="match status" value="1"/>
</dbReference>
<feature type="compositionally biased region" description="Basic residues" evidence="10">
    <location>
        <begin position="487"/>
        <end position="498"/>
    </location>
</feature>
<dbReference type="SMART" id="SM00891">
    <property type="entry name" value="ERCC4"/>
    <property type="match status" value="1"/>
</dbReference>
<keyword evidence="13" id="KW-1185">Reference proteome</keyword>
<dbReference type="InterPro" id="IPR010994">
    <property type="entry name" value="RuvA_2-like"/>
</dbReference>
<feature type="region of interest" description="Disordered" evidence="10">
    <location>
        <begin position="467"/>
        <end position="505"/>
    </location>
</feature>
<dbReference type="GO" id="GO:0000014">
    <property type="term" value="F:single-stranded DNA endodeoxyribonuclease activity"/>
    <property type="evidence" value="ECO:0007669"/>
    <property type="project" value="TreeGrafter"/>
</dbReference>
<evidence type="ECO:0000256" key="9">
    <source>
        <dbReference type="ARBA" id="ARBA00023242"/>
    </source>
</evidence>
<dbReference type="SUPFAM" id="SSF47781">
    <property type="entry name" value="RuvA domain 2-like"/>
    <property type="match status" value="1"/>
</dbReference>
<keyword evidence="8" id="KW-0234">DNA repair</keyword>
<evidence type="ECO:0000259" key="11">
    <source>
        <dbReference type="SMART" id="SM00891"/>
    </source>
</evidence>
<name>A0AA88H020_NAELO</name>
<keyword evidence="7" id="KW-0238">DNA-binding</keyword>